<evidence type="ECO:0000256" key="8">
    <source>
        <dbReference type="ARBA" id="ARBA00034923"/>
    </source>
</evidence>
<dbReference type="GO" id="GO:0016787">
    <property type="term" value="F:hydrolase activity"/>
    <property type="evidence" value="ECO:0007669"/>
    <property type="project" value="UniProtKB-UniRule"/>
</dbReference>
<dbReference type="SUPFAM" id="SSF52540">
    <property type="entry name" value="P-loop containing nucleoside triphosphate hydrolases"/>
    <property type="match status" value="1"/>
</dbReference>
<organism evidence="15">
    <name type="scientific">Salmonella typhimurium</name>
    <dbReference type="NCBI Taxonomy" id="90371"/>
    <lineage>
        <taxon>Bacteria</taxon>
        <taxon>Pseudomonadati</taxon>
        <taxon>Pseudomonadota</taxon>
        <taxon>Gammaproteobacteria</taxon>
        <taxon>Enterobacterales</taxon>
        <taxon>Enterobacteriaceae</taxon>
        <taxon>Salmonella</taxon>
    </lineage>
</organism>
<comment type="caution">
    <text evidence="15">The sequence shown here is derived from an EMBL/GenBank/DDBJ whole genome shotgun (WGS) entry which is preliminary data.</text>
</comment>
<keyword evidence="4 10" id="KW-0067">ATP-binding</keyword>
<dbReference type="InterPro" id="IPR014017">
    <property type="entry name" value="DNA_helicase_UvrD-like_C"/>
</dbReference>
<dbReference type="EMBL" id="AALOTI010000009">
    <property type="protein sequence ID" value="EDB8195177.1"/>
    <property type="molecule type" value="Genomic_DNA"/>
</dbReference>
<accession>A0A627UN88</accession>
<evidence type="ECO:0000256" key="9">
    <source>
        <dbReference type="ARBA" id="ARBA00048988"/>
    </source>
</evidence>
<evidence type="ECO:0000313" key="15">
    <source>
        <dbReference type="EMBL" id="EDC9551733.1"/>
    </source>
</evidence>
<dbReference type="InterPro" id="IPR000212">
    <property type="entry name" value="DNA_helicase_UvrD/REP"/>
</dbReference>
<keyword evidence="11" id="KW-0472">Membrane</keyword>
<feature type="binding site" evidence="10">
    <location>
        <begin position="22"/>
        <end position="29"/>
    </location>
    <ligand>
        <name>ATP</name>
        <dbReference type="ChEBI" id="CHEBI:30616"/>
    </ligand>
</feature>
<sequence length="540" mass="61758">MIDFTHEQKAAIDYPSSMVLTACPGSGKTAVIVEKIVRDLVECKEYQGVIAISYTNKASDELKKRCLKATPNSKSSFFGTIDKFYLTEVILPFIKQLWGRVDDLHVVKLNELASSEKDRLSAFFNVEFICEKINEYDFKDIKELYANGILILEFIPLLAFYILRNSLACRRYIAKKYTSIYIDEYQDAGCVQHLLFLYLFELGVKAVAVGDADQSIYSYAGKSSKYLMSLLDEKSGFAPFKITINHRSHSSIVNYASRLLNENCDLLITDEIRVYRKTVNGTQCEIAKWIDANINNIKRKFNISKEKEIAILTATNSSVALVSGLINSKARAYLDDELSVLGGDVSLLLKNLLNYRFNKTITAQAIIESLNYKVLERNAIRKMRGVIRDVRDSNDNQLIPDLRKAVKLLINADISANHIDAINSILHNKMMLNNYLPVSDDELQIMTLHKAKGLEFDFVFHLDLYDWILPRREYIKHCFDEVFSHYEQCLNLHYVGVTRAKKAVVLINSTERLNYQSELKKAKPSQFLSLKGLESLYKKI</sequence>
<evidence type="ECO:0000259" key="12">
    <source>
        <dbReference type="PROSITE" id="PS51198"/>
    </source>
</evidence>
<evidence type="ECO:0000256" key="6">
    <source>
        <dbReference type="ARBA" id="ARBA00034617"/>
    </source>
</evidence>
<keyword evidence="11" id="KW-1133">Transmembrane helix</keyword>
<dbReference type="Pfam" id="PF13361">
    <property type="entry name" value="UvrD_C"/>
    <property type="match status" value="1"/>
</dbReference>
<reference evidence="15" key="1">
    <citation type="submission" date="2018-07" db="EMBL/GenBank/DDBJ databases">
        <authorList>
            <consortium name="GenomeTrakr network: Whole genome sequencing for foodborne pathogen traceback"/>
        </authorList>
    </citation>
    <scope>NUCLEOTIDE SEQUENCE</scope>
    <source>
        <strain evidence="13">CFSAN042472</strain>
        <strain evidence="15">FSIS1608264</strain>
    </source>
</reference>
<feature type="transmembrane region" description="Helical" evidence="11">
    <location>
        <begin position="144"/>
        <end position="163"/>
    </location>
</feature>
<dbReference type="AlphaFoldDB" id="A0A627UN88"/>
<dbReference type="GO" id="GO:0003677">
    <property type="term" value="F:DNA binding"/>
    <property type="evidence" value="ECO:0007669"/>
    <property type="project" value="InterPro"/>
</dbReference>
<comment type="catalytic activity">
    <reaction evidence="6">
        <text>Couples ATP hydrolysis with the unwinding of duplex DNA by translocating in the 3'-5' direction.</text>
        <dbReference type="EC" id="5.6.2.4"/>
    </reaction>
</comment>
<evidence type="ECO:0000256" key="4">
    <source>
        <dbReference type="ARBA" id="ARBA00022840"/>
    </source>
</evidence>
<reference evidence="14" key="2">
    <citation type="submission" date="2018-07" db="EMBL/GenBank/DDBJ databases">
        <authorList>
            <consortium name="PulseNet: The National Subtyping Network for Foodborne Disease Surveillance"/>
            <person name="Tarr C.L."/>
            <person name="Trees E."/>
            <person name="Katz L.S."/>
            <person name="Carleton-Romer H.A."/>
            <person name="Stroika S."/>
            <person name="Kucerova Z."/>
            <person name="Roache K.F."/>
            <person name="Sabol A.L."/>
            <person name="Besser J."/>
            <person name="Gerner-Smidt P."/>
        </authorList>
    </citation>
    <scope>NUCLEOTIDE SEQUENCE</scope>
    <source>
        <strain evidence="14">PNUSAS002922</strain>
    </source>
</reference>
<dbReference type="Gene3D" id="3.40.50.300">
    <property type="entry name" value="P-loop containing nucleotide triphosphate hydrolases"/>
    <property type="match status" value="2"/>
</dbReference>
<evidence type="ECO:0000313" key="13">
    <source>
        <dbReference type="EMBL" id="ECZ8977428.1"/>
    </source>
</evidence>
<dbReference type="GO" id="GO:0000725">
    <property type="term" value="P:recombinational repair"/>
    <property type="evidence" value="ECO:0007669"/>
    <property type="project" value="TreeGrafter"/>
</dbReference>
<dbReference type="Pfam" id="PF13245">
    <property type="entry name" value="AAA_19"/>
    <property type="match status" value="1"/>
</dbReference>
<dbReference type="InterPro" id="IPR027417">
    <property type="entry name" value="P-loop_NTPase"/>
</dbReference>
<evidence type="ECO:0000313" key="14">
    <source>
        <dbReference type="EMBL" id="EDB8195177.1"/>
    </source>
</evidence>
<evidence type="ECO:0000256" key="7">
    <source>
        <dbReference type="ARBA" id="ARBA00034808"/>
    </source>
</evidence>
<dbReference type="PANTHER" id="PTHR11070">
    <property type="entry name" value="UVRD / RECB / PCRA DNA HELICASE FAMILY MEMBER"/>
    <property type="match status" value="1"/>
</dbReference>
<dbReference type="GO" id="GO:0005524">
    <property type="term" value="F:ATP binding"/>
    <property type="evidence" value="ECO:0007669"/>
    <property type="project" value="UniProtKB-UniRule"/>
</dbReference>
<keyword evidence="5" id="KW-0413">Isomerase</keyword>
<dbReference type="InterPro" id="IPR014016">
    <property type="entry name" value="UvrD-like_ATP-bd"/>
</dbReference>
<dbReference type="EC" id="5.6.2.4" evidence="7"/>
<evidence type="ECO:0000256" key="1">
    <source>
        <dbReference type="ARBA" id="ARBA00022741"/>
    </source>
</evidence>
<feature type="domain" description="UvrD-like helicase ATP-binding" evidence="12">
    <location>
        <begin position="1"/>
        <end position="249"/>
    </location>
</feature>
<keyword evidence="2 10" id="KW-0378">Hydrolase</keyword>
<evidence type="ECO:0000256" key="2">
    <source>
        <dbReference type="ARBA" id="ARBA00022801"/>
    </source>
</evidence>
<evidence type="ECO:0000256" key="5">
    <source>
        <dbReference type="ARBA" id="ARBA00023235"/>
    </source>
</evidence>
<dbReference type="EMBL" id="AALSPL010000022">
    <property type="protein sequence ID" value="EDC9551733.1"/>
    <property type="molecule type" value="Genomic_DNA"/>
</dbReference>
<gene>
    <name evidence="13" type="ORF">AXX99_22990</name>
    <name evidence="14" type="ORF">BBQ66_11000</name>
    <name evidence="15" type="ORF">BMU56_19135</name>
</gene>
<keyword evidence="3 10" id="KW-0347">Helicase</keyword>
<dbReference type="PROSITE" id="PS51198">
    <property type="entry name" value="UVRD_HELICASE_ATP_BIND"/>
    <property type="match status" value="1"/>
</dbReference>
<dbReference type="EMBL" id="AALIFS010000036">
    <property type="protein sequence ID" value="ECZ8977428.1"/>
    <property type="molecule type" value="Genomic_DNA"/>
</dbReference>
<dbReference type="PANTHER" id="PTHR11070:SF2">
    <property type="entry name" value="ATP-DEPENDENT DNA HELICASE SRS2"/>
    <property type="match status" value="1"/>
</dbReference>
<keyword evidence="11" id="KW-0812">Transmembrane</keyword>
<keyword evidence="1 10" id="KW-0547">Nucleotide-binding</keyword>
<proteinExistence type="predicted"/>
<evidence type="ECO:0000256" key="11">
    <source>
        <dbReference type="SAM" id="Phobius"/>
    </source>
</evidence>
<dbReference type="GO" id="GO:0043138">
    <property type="term" value="F:3'-5' DNA helicase activity"/>
    <property type="evidence" value="ECO:0007669"/>
    <property type="project" value="UniProtKB-EC"/>
</dbReference>
<dbReference type="RefSeq" id="WP_024236189.1">
    <property type="nucleotide sequence ID" value="NZ_JAATJO010000023.1"/>
</dbReference>
<evidence type="ECO:0000256" key="3">
    <source>
        <dbReference type="ARBA" id="ARBA00022806"/>
    </source>
</evidence>
<evidence type="ECO:0000256" key="10">
    <source>
        <dbReference type="PROSITE-ProRule" id="PRU00560"/>
    </source>
</evidence>
<protein>
    <recommendedName>
        <fullName evidence="7">DNA 3'-5' helicase</fullName>
        <ecNumber evidence="7">5.6.2.4</ecNumber>
    </recommendedName>
    <alternativeName>
        <fullName evidence="8">DNA 3'-5' helicase II</fullName>
    </alternativeName>
</protein>
<name>A0A627UN88_SALTM</name>
<comment type="catalytic activity">
    <reaction evidence="9">
        <text>ATP + H2O = ADP + phosphate + H(+)</text>
        <dbReference type="Rhea" id="RHEA:13065"/>
        <dbReference type="ChEBI" id="CHEBI:15377"/>
        <dbReference type="ChEBI" id="CHEBI:15378"/>
        <dbReference type="ChEBI" id="CHEBI:30616"/>
        <dbReference type="ChEBI" id="CHEBI:43474"/>
        <dbReference type="ChEBI" id="CHEBI:456216"/>
        <dbReference type="EC" id="5.6.2.4"/>
    </reaction>
</comment>